<evidence type="ECO:0000256" key="1">
    <source>
        <dbReference type="SAM" id="MobiDB-lite"/>
    </source>
</evidence>
<gene>
    <name evidence="2" type="ORF">A2777_04500</name>
</gene>
<dbReference type="Proteomes" id="UP000177354">
    <property type="component" value="Unassembled WGS sequence"/>
</dbReference>
<dbReference type="AlphaFoldDB" id="A0A1F5YZJ9"/>
<dbReference type="EMBL" id="MFJF01000032">
    <property type="protein sequence ID" value="OGG05504.1"/>
    <property type="molecule type" value="Genomic_DNA"/>
</dbReference>
<feature type="region of interest" description="Disordered" evidence="1">
    <location>
        <begin position="1"/>
        <end position="23"/>
    </location>
</feature>
<name>A0A1F5YZJ9_9BACT</name>
<protein>
    <submittedName>
        <fullName evidence="2">Uncharacterized protein</fullName>
    </submittedName>
</protein>
<proteinExistence type="predicted"/>
<sequence length="124" mass="14055">MAGRNCLETSQKPKTDRNQANRNILTGRVSGKFYQDGQPRGGQKNTKVVYIARQTPQDLTLEEVFQSLGIADSQSQVQNVSEDSQQIVYEKKTIFLDPLGRQQGVVIEPITQKQYEEFHGDIVR</sequence>
<comment type="caution">
    <text evidence="2">The sequence shown here is derived from an EMBL/GenBank/DDBJ whole genome shotgun (WGS) entry which is preliminary data.</text>
</comment>
<organism evidence="2 3">
    <name type="scientific">Candidatus Gottesmanbacteria bacterium RIFCSPHIGHO2_01_FULL_40_15</name>
    <dbReference type="NCBI Taxonomy" id="1798376"/>
    <lineage>
        <taxon>Bacteria</taxon>
        <taxon>Candidatus Gottesmaniibacteriota</taxon>
    </lineage>
</organism>
<reference evidence="2 3" key="1">
    <citation type="journal article" date="2016" name="Nat. Commun.">
        <title>Thousands of microbial genomes shed light on interconnected biogeochemical processes in an aquifer system.</title>
        <authorList>
            <person name="Anantharaman K."/>
            <person name="Brown C.T."/>
            <person name="Hug L.A."/>
            <person name="Sharon I."/>
            <person name="Castelle C.J."/>
            <person name="Probst A.J."/>
            <person name="Thomas B.C."/>
            <person name="Singh A."/>
            <person name="Wilkins M.J."/>
            <person name="Karaoz U."/>
            <person name="Brodie E.L."/>
            <person name="Williams K.H."/>
            <person name="Hubbard S.S."/>
            <person name="Banfield J.F."/>
        </authorList>
    </citation>
    <scope>NUCLEOTIDE SEQUENCE [LARGE SCALE GENOMIC DNA]</scope>
</reference>
<evidence type="ECO:0000313" key="2">
    <source>
        <dbReference type="EMBL" id="OGG05504.1"/>
    </source>
</evidence>
<evidence type="ECO:0000313" key="3">
    <source>
        <dbReference type="Proteomes" id="UP000177354"/>
    </source>
</evidence>
<accession>A0A1F5YZJ9</accession>